<dbReference type="OrthoDB" id="7438987at2"/>
<reference evidence="5 6" key="1">
    <citation type="submission" date="2013-07" db="EMBL/GenBank/DDBJ databases">
        <title>Completed genome of Sphingomonas sanxanigenens NX02.</title>
        <authorList>
            <person name="Ma T."/>
            <person name="Huang H."/>
            <person name="Wu M."/>
            <person name="Li X."/>
            <person name="Li G."/>
        </authorList>
    </citation>
    <scope>NUCLEOTIDE SEQUENCE [LARGE SCALE GENOMIC DNA]</scope>
    <source>
        <strain evidence="5 6">NX02</strain>
    </source>
</reference>
<gene>
    <name evidence="5" type="ORF">NX02_04335</name>
</gene>
<evidence type="ECO:0000256" key="1">
    <source>
        <dbReference type="ARBA" id="ARBA00006914"/>
    </source>
</evidence>
<evidence type="ECO:0000259" key="4">
    <source>
        <dbReference type="SMART" id="SM00382"/>
    </source>
</evidence>
<dbReference type="Proteomes" id="UP000018851">
    <property type="component" value="Chromosome"/>
</dbReference>
<dbReference type="PANTHER" id="PTHR23073">
    <property type="entry name" value="26S PROTEASOME REGULATORY SUBUNIT"/>
    <property type="match status" value="1"/>
</dbReference>
<dbReference type="EMBL" id="CP006644">
    <property type="protein sequence ID" value="AHE52615.1"/>
    <property type="molecule type" value="Genomic_DNA"/>
</dbReference>
<dbReference type="GO" id="GO:0005524">
    <property type="term" value="F:ATP binding"/>
    <property type="evidence" value="ECO:0007669"/>
    <property type="project" value="UniProtKB-KW"/>
</dbReference>
<keyword evidence="6" id="KW-1185">Reference proteome</keyword>
<evidence type="ECO:0000313" key="5">
    <source>
        <dbReference type="EMBL" id="AHE52615.1"/>
    </source>
</evidence>
<dbReference type="AlphaFoldDB" id="W0AAD1"/>
<dbReference type="GO" id="GO:0016887">
    <property type="term" value="F:ATP hydrolysis activity"/>
    <property type="evidence" value="ECO:0007669"/>
    <property type="project" value="InterPro"/>
</dbReference>
<organism evidence="5 6">
    <name type="scientific">Sphingomonas sanxanigenens DSM 19645 = NX02</name>
    <dbReference type="NCBI Taxonomy" id="1123269"/>
    <lineage>
        <taxon>Bacteria</taxon>
        <taxon>Pseudomonadati</taxon>
        <taxon>Pseudomonadota</taxon>
        <taxon>Alphaproteobacteria</taxon>
        <taxon>Sphingomonadales</taxon>
        <taxon>Sphingomonadaceae</taxon>
        <taxon>Sphingomonas</taxon>
    </lineage>
</organism>
<protein>
    <recommendedName>
        <fullName evidence="4">AAA+ ATPase domain-containing protein</fullName>
    </recommendedName>
</protein>
<evidence type="ECO:0000256" key="3">
    <source>
        <dbReference type="ARBA" id="ARBA00022840"/>
    </source>
</evidence>
<dbReference type="Gene3D" id="3.40.50.300">
    <property type="entry name" value="P-loop containing nucleotide triphosphate hydrolases"/>
    <property type="match status" value="1"/>
</dbReference>
<dbReference type="STRING" id="1123269.NX02_04335"/>
<dbReference type="CDD" id="cd19481">
    <property type="entry name" value="RecA-like_protease"/>
    <property type="match status" value="1"/>
</dbReference>
<dbReference type="InterPro" id="IPR003593">
    <property type="entry name" value="AAA+_ATPase"/>
</dbReference>
<dbReference type="InterPro" id="IPR027417">
    <property type="entry name" value="P-loop_NTPase"/>
</dbReference>
<keyword evidence="2" id="KW-0547">Nucleotide-binding</keyword>
<evidence type="ECO:0000313" key="6">
    <source>
        <dbReference type="Proteomes" id="UP000018851"/>
    </source>
</evidence>
<dbReference type="InterPro" id="IPR050221">
    <property type="entry name" value="26S_Proteasome_ATPase"/>
</dbReference>
<comment type="similarity">
    <text evidence="1">Belongs to the AAA ATPase family.</text>
</comment>
<name>W0AAD1_9SPHN</name>
<dbReference type="Pfam" id="PF00004">
    <property type="entry name" value="AAA"/>
    <property type="match status" value="1"/>
</dbReference>
<feature type="domain" description="AAA+ ATPase" evidence="4">
    <location>
        <begin position="62"/>
        <end position="197"/>
    </location>
</feature>
<dbReference type="SMART" id="SM00382">
    <property type="entry name" value="AAA"/>
    <property type="match status" value="1"/>
</dbReference>
<proteinExistence type="inferred from homology"/>
<accession>W0AAD1</accession>
<dbReference type="KEGG" id="ssan:NX02_04335"/>
<dbReference type="InterPro" id="IPR003959">
    <property type="entry name" value="ATPase_AAA_core"/>
</dbReference>
<dbReference type="eggNOG" id="COG0464">
    <property type="taxonomic scope" value="Bacteria"/>
</dbReference>
<sequence length="297" mass="32350">MADSEPGSARSDLERDFGKHGEIVLPGDAQPPILTAPVRAALHQWLFEMNAEKELQAVGLKPRSRCLLSGPPGCGKTTLAHHITARLGVPMLVIQSHEIVGKYLGESGSRIGQLFRQARRDRYGVALFFDEFDALAKKREALGSQGADNERANITIALLQEFDRFDGLLFAATNVTKEIDPAIWRRFQMQIEIGLPGASERYAIVKMYLAPFEVADDAVTAIAEALDGAAPSLIKEGCEAIKRSMVLGPKMGLPIDLPSIMDRFANSASASEGMPEPALWSSRRSVLANLAQVEWLA</sequence>
<dbReference type="PATRIC" id="fig|1123269.5.peg.843"/>
<dbReference type="HOGENOM" id="CLU_000688_25_0_5"/>
<keyword evidence="3" id="KW-0067">ATP-binding</keyword>
<evidence type="ECO:0000256" key="2">
    <source>
        <dbReference type="ARBA" id="ARBA00022741"/>
    </source>
</evidence>
<dbReference type="SUPFAM" id="SSF52540">
    <property type="entry name" value="P-loop containing nucleoside triphosphate hydrolases"/>
    <property type="match status" value="1"/>
</dbReference>